<dbReference type="SMART" id="SM00014">
    <property type="entry name" value="acidPPc"/>
    <property type="match status" value="1"/>
</dbReference>
<evidence type="ECO:0000313" key="4">
    <source>
        <dbReference type="Proteomes" id="UP000270924"/>
    </source>
</evidence>
<dbReference type="OrthoDB" id="10266771at2759"/>
<reference evidence="3 4" key="1">
    <citation type="submission" date="2018-11" db="EMBL/GenBank/DDBJ databases">
        <authorList>
            <consortium name="Pathogen Informatics"/>
        </authorList>
    </citation>
    <scope>NUCLEOTIDE SEQUENCE [LARGE SCALE GENOMIC DNA]</scope>
</reference>
<dbReference type="OMA" id="WDHEITS"/>
<gene>
    <name evidence="3" type="ORF">WBA_LOCUS4830</name>
</gene>
<keyword evidence="1" id="KW-0812">Transmembrane</keyword>
<dbReference type="SUPFAM" id="SSF48317">
    <property type="entry name" value="Acid phosphatase/Vanadium-dependent haloperoxidase"/>
    <property type="match status" value="1"/>
</dbReference>
<dbReference type="FunCoup" id="A0A3P7E5H9">
    <property type="interactions" value="526"/>
</dbReference>
<feature type="transmembrane region" description="Helical" evidence="1">
    <location>
        <begin position="105"/>
        <end position="126"/>
    </location>
</feature>
<dbReference type="PANTHER" id="PTHR14969">
    <property type="entry name" value="SPHINGOSINE-1-PHOSPHATE PHOSPHOHYDROLASE"/>
    <property type="match status" value="1"/>
</dbReference>
<keyword evidence="1" id="KW-1133">Transmembrane helix</keyword>
<dbReference type="InterPro" id="IPR036938">
    <property type="entry name" value="PAP2/HPO_sf"/>
</dbReference>
<dbReference type="GO" id="GO:0042392">
    <property type="term" value="F:sphingosine-1-phosphate phosphatase activity"/>
    <property type="evidence" value="ECO:0007669"/>
    <property type="project" value="TreeGrafter"/>
</dbReference>
<name>A0A3P7E5H9_WUCBA</name>
<evidence type="ECO:0000259" key="2">
    <source>
        <dbReference type="SMART" id="SM00014"/>
    </source>
</evidence>
<proteinExistence type="predicted"/>
<sequence length="243" mass="27448">MVDESEWNGVKVTGERRNSSSLLVNIEGNNNCVAAAEVQTQLWIWDHEITSFMVLNSGIDSQSNLRFIFLCMEWSMHGALWLIFSSFIFLVSMRYNFSLNMRHELAVLIFGLCADLVVVGIIKGIARRSRPPFDIKDQLYEAPLVDKFSFPSGHSSRGAMLSVLCLTFFCSLPQFITLFVKLFPFVLGASRIFIGRHYVSDVMIGLLLGYAEGNFVQCLPLHTVDALKQMFPLIFGSNEQRDA</sequence>
<feature type="transmembrane region" description="Helical" evidence="1">
    <location>
        <begin position="74"/>
        <end position="93"/>
    </location>
</feature>
<dbReference type="EMBL" id="UYWW01002146">
    <property type="protein sequence ID" value="VDM11444.1"/>
    <property type="molecule type" value="Genomic_DNA"/>
</dbReference>
<dbReference type="PANTHER" id="PTHR14969:SF13">
    <property type="entry name" value="AT30094P"/>
    <property type="match status" value="1"/>
</dbReference>
<organism evidence="3 4">
    <name type="scientific">Wuchereria bancrofti</name>
    <dbReference type="NCBI Taxonomy" id="6293"/>
    <lineage>
        <taxon>Eukaryota</taxon>
        <taxon>Metazoa</taxon>
        <taxon>Ecdysozoa</taxon>
        <taxon>Nematoda</taxon>
        <taxon>Chromadorea</taxon>
        <taxon>Rhabditida</taxon>
        <taxon>Spirurina</taxon>
        <taxon>Spiruromorpha</taxon>
        <taxon>Filarioidea</taxon>
        <taxon>Onchocercidae</taxon>
        <taxon>Wuchereria</taxon>
    </lineage>
</organism>
<feature type="transmembrane region" description="Helical" evidence="1">
    <location>
        <begin position="159"/>
        <end position="187"/>
    </location>
</feature>
<evidence type="ECO:0000313" key="3">
    <source>
        <dbReference type="EMBL" id="VDM11444.1"/>
    </source>
</evidence>
<keyword evidence="4" id="KW-1185">Reference proteome</keyword>
<dbReference type="InParanoid" id="A0A3P7E5H9"/>
<accession>A0A3P7E5H9</accession>
<dbReference type="AlphaFoldDB" id="A0A3P7E5H9"/>
<dbReference type="InterPro" id="IPR000326">
    <property type="entry name" value="PAP2/HPO"/>
</dbReference>
<dbReference type="Pfam" id="PF01569">
    <property type="entry name" value="PAP2"/>
    <property type="match status" value="1"/>
</dbReference>
<dbReference type="Proteomes" id="UP000270924">
    <property type="component" value="Unassembled WGS sequence"/>
</dbReference>
<feature type="domain" description="Phosphatidic acid phosphatase type 2/haloperoxidase" evidence="2">
    <location>
        <begin position="105"/>
        <end position="217"/>
    </location>
</feature>
<protein>
    <recommendedName>
        <fullName evidence="2">Phosphatidic acid phosphatase type 2/haloperoxidase domain-containing protein</fullName>
    </recommendedName>
</protein>
<keyword evidence="1" id="KW-0472">Membrane</keyword>
<dbReference type="Gene3D" id="1.20.144.10">
    <property type="entry name" value="Phosphatidic acid phosphatase type 2/haloperoxidase"/>
    <property type="match status" value="1"/>
</dbReference>
<evidence type="ECO:0000256" key="1">
    <source>
        <dbReference type="SAM" id="Phobius"/>
    </source>
</evidence>